<reference evidence="2" key="1">
    <citation type="submission" date="2019-05" db="EMBL/GenBank/DDBJ databases">
        <title>Methanoculleus sp. FWC-SCC1, a methanogenic archaeon isolated from deep marine cold seep.</title>
        <authorList>
            <person name="Chen Y.-W."/>
            <person name="Chen S.-C."/>
            <person name="Teng N.-H."/>
            <person name="Lai M.-C."/>
        </authorList>
    </citation>
    <scope>NUCLEOTIDE SEQUENCE</scope>
    <source>
        <strain evidence="2">FWC-SCC1</strain>
    </source>
</reference>
<proteinExistence type="predicted"/>
<dbReference type="Pfam" id="PF00515">
    <property type="entry name" value="TPR_1"/>
    <property type="match status" value="1"/>
</dbReference>
<name>A0ABT8MDJ3_9EURY</name>
<evidence type="ECO:0000256" key="1">
    <source>
        <dbReference type="PROSITE-ProRule" id="PRU00339"/>
    </source>
</evidence>
<dbReference type="InterPro" id="IPR011990">
    <property type="entry name" value="TPR-like_helical_dom_sf"/>
</dbReference>
<organism evidence="2 3">
    <name type="scientific">Methanoculleus frigidifontis</name>
    <dbReference type="NCBI Taxonomy" id="2584085"/>
    <lineage>
        <taxon>Archaea</taxon>
        <taxon>Methanobacteriati</taxon>
        <taxon>Methanobacteriota</taxon>
        <taxon>Stenosarchaea group</taxon>
        <taxon>Methanomicrobia</taxon>
        <taxon>Methanomicrobiales</taxon>
        <taxon>Methanomicrobiaceae</taxon>
        <taxon>Methanoculleus</taxon>
    </lineage>
</organism>
<dbReference type="EMBL" id="VCYH01000012">
    <property type="protein sequence ID" value="MDN7026014.1"/>
    <property type="molecule type" value="Genomic_DNA"/>
</dbReference>
<gene>
    <name evidence="2" type="ORF">FGU65_14165</name>
</gene>
<keyword evidence="1" id="KW-0802">TPR repeat</keyword>
<evidence type="ECO:0000313" key="2">
    <source>
        <dbReference type="EMBL" id="MDN7026014.1"/>
    </source>
</evidence>
<sequence>MVEIQISRYFETEDADECAELLVESECIDPAVAAEIRSTVKWVSVASADDGSLVLRLSASAMQNPALREELEGLVETLTEKERVLRSPAYRNNRLLDDLVSSLQGDKGELDAPDTGERSPSQFELDRILLSQAICSGEEVLEGHKWYDTILTNNPDDAVAWNAKGLDFVAKGEFKEAFACFTRALEIDPGYAQARYNRDHIPQMYYFE</sequence>
<dbReference type="RefSeq" id="WP_301665213.1">
    <property type="nucleotide sequence ID" value="NZ_VCYH01000012.1"/>
</dbReference>
<keyword evidence="3" id="KW-1185">Reference proteome</keyword>
<protein>
    <submittedName>
        <fullName evidence="2">Tetratricopeptide repeat protein</fullName>
    </submittedName>
</protein>
<dbReference type="Gene3D" id="1.25.40.10">
    <property type="entry name" value="Tetratricopeptide repeat domain"/>
    <property type="match status" value="1"/>
</dbReference>
<dbReference type="SMART" id="SM00028">
    <property type="entry name" value="TPR"/>
    <property type="match status" value="1"/>
</dbReference>
<dbReference type="PROSITE" id="PS50005">
    <property type="entry name" value="TPR"/>
    <property type="match status" value="1"/>
</dbReference>
<comment type="caution">
    <text evidence="2">The sequence shown here is derived from an EMBL/GenBank/DDBJ whole genome shotgun (WGS) entry which is preliminary data.</text>
</comment>
<dbReference type="Proteomes" id="UP001168338">
    <property type="component" value="Unassembled WGS sequence"/>
</dbReference>
<feature type="repeat" description="TPR" evidence="1">
    <location>
        <begin position="158"/>
        <end position="191"/>
    </location>
</feature>
<evidence type="ECO:0000313" key="3">
    <source>
        <dbReference type="Proteomes" id="UP001168338"/>
    </source>
</evidence>
<accession>A0ABT8MDJ3</accession>
<dbReference type="SUPFAM" id="SSF48452">
    <property type="entry name" value="TPR-like"/>
    <property type="match status" value="1"/>
</dbReference>
<dbReference type="InterPro" id="IPR019734">
    <property type="entry name" value="TPR_rpt"/>
</dbReference>